<evidence type="ECO:0000313" key="8">
    <source>
        <dbReference type="EMBL" id="GBF49534.1"/>
    </source>
</evidence>
<evidence type="ECO:0000256" key="5">
    <source>
        <dbReference type="SAM" id="MobiDB-lite"/>
    </source>
</evidence>
<dbReference type="InterPro" id="IPR002646">
    <property type="entry name" value="PolA_pol_head_dom"/>
</dbReference>
<feature type="domain" description="Poly A polymerase head" evidence="6">
    <location>
        <begin position="63"/>
        <end position="191"/>
    </location>
</feature>
<feature type="region of interest" description="Disordered" evidence="5">
    <location>
        <begin position="429"/>
        <end position="513"/>
    </location>
</feature>
<dbReference type="Pfam" id="PF01743">
    <property type="entry name" value="PolyA_pol"/>
    <property type="match status" value="1"/>
</dbReference>
<dbReference type="InterPro" id="IPR032828">
    <property type="entry name" value="PolyA_RNA-bd"/>
</dbReference>
<evidence type="ECO:0000256" key="3">
    <source>
        <dbReference type="HAMAP-Rule" id="MF_00957"/>
    </source>
</evidence>
<dbReference type="InterPro" id="IPR043519">
    <property type="entry name" value="NT_sf"/>
</dbReference>
<keyword evidence="3 4" id="KW-0694">RNA-binding</keyword>
<dbReference type="EC" id="2.7.7.19" evidence="3"/>
<dbReference type="GO" id="GO:0003723">
    <property type="term" value="F:RNA binding"/>
    <property type="evidence" value="ECO:0007669"/>
    <property type="project" value="UniProtKB-UniRule"/>
</dbReference>
<dbReference type="Pfam" id="PF12627">
    <property type="entry name" value="PolyA_pol_RNAbd"/>
    <property type="match status" value="1"/>
</dbReference>
<comment type="function">
    <text evidence="3">Adds poly(A) tail to the 3' end of many RNAs, which usually targets these RNAs for decay. Plays a significant role in the global control of gene expression, through influencing the rate of transcript degradation, and in the general RNA quality control.</text>
</comment>
<feature type="compositionally biased region" description="Basic and acidic residues" evidence="5">
    <location>
        <begin position="482"/>
        <end position="513"/>
    </location>
</feature>
<gene>
    <name evidence="3 8" type="primary">pcnB</name>
    <name evidence="8" type="ORF">LPTSP4_10480</name>
</gene>
<dbReference type="SUPFAM" id="SSF81891">
    <property type="entry name" value="Poly A polymerase C-terminal region-like"/>
    <property type="match status" value="1"/>
</dbReference>
<keyword evidence="3" id="KW-0507">mRNA processing</keyword>
<protein>
    <recommendedName>
        <fullName evidence="3">Poly(A) polymerase I</fullName>
        <shortName evidence="3">PAP I</shortName>
        <ecNumber evidence="3">2.7.7.19</ecNumber>
    </recommendedName>
</protein>
<evidence type="ECO:0000259" key="7">
    <source>
        <dbReference type="Pfam" id="PF12627"/>
    </source>
</evidence>
<dbReference type="HAMAP" id="MF_00957">
    <property type="entry name" value="PolyA_pol"/>
    <property type="match status" value="1"/>
</dbReference>
<keyword evidence="3" id="KW-0804">Transcription</keyword>
<comment type="similarity">
    <text evidence="3 4">Belongs to the tRNA nucleotidyltransferase/poly(A) polymerase family.</text>
</comment>
<keyword evidence="2 3" id="KW-0547">Nucleotide-binding</keyword>
<evidence type="ECO:0000256" key="4">
    <source>
        <dbReference type="RuleBase" id="RU003953"/>
    </source>
</evidence>
<dbReference type="GO" id="GO:0006397">
    <property type="term" value="P:mRNA processing"/>
    <property type="evidence" value="ECO:0007669"/>
    <property type="project" value="UniProtKB-KW"/>
</dbReference>
<dbReference type="Gene3D" id="1.10.3090.10">
    <property type="entry name" value="cca-adding enzyme, domain 2"/>
    <property type="match status" value="1"/>
</dbReference>
<reference evidence="8 9" key="1">
    <citation type="submission" date="2018-02" db="EMBL/GenBank/DDBJ databases">
        <title>Novel Leptospira species isolated from soil and water in Japan.</title>
        <authorList>
            <person name="Nakao R."/>
            <person name="Masuzawa T."/>
        </authorList>
    </citation>
    <scope>NUCLEOTIDE SEQUENCE [LARGE SCALE GENOMIC DNA]</scope>
    <source>
        <strain evidence="8 9">YH101</strain>
    </source>
</reference>
<dbReference type="PANTHER" id="PTHR43051:SF1">
    <property type="entry name" value="POLYNUCLEOTIDE ADENYLYLTRANSFERASE FAMILY PROTEIN"/>
    <property type="match status" value="1"/>
</dbReference>
<feature type="compositionally biased region" description="Basic residues" evidence="5">
    <location>
        <begin position="440"/>
        <end position="457"/>
    </location>
</feature>
<accession>A0A2P2DY19</accession>
<evidence type="ECO:0000259" key="6">
    <source>
        <dbReference type="Pfam" id="PF01743"/>
    </source>
</evidence>
<dbReference type="PANTHER" id="PTHR43051">
    <property type="entry name" value="POLYNUCLEOTIDE ADENYLYLTRANSFERASE FAMILY PROTEIN"/>
    <property type="match status" value="1"/>
</dbReference>
<sequence length="513" mass="60077">MDESNMFKFLTSLFRKKADSVDSFLMYPEGKRYYRESHSIRRANIDEDAIKIINRLNKFRYKAYLVGGGVRDLLMGKRPKDFDIVTSATPNQIKRVFNNCRIIGKRFKIVHIIFKGKIIEVSTFRSLPEHRLEKHKADNDYLIKRDNSFGTAKEDAARRDFTINSLFYDPKNDSILDYVGGFDDIQKKIVRVIGDPDISFKEDPVRMLRAVKFSVLLGLDIEKKTKLAIKKNRSEIEKSSTARLLEEYNKIFRTWKTSLIFQGLAENHLLEVLFKNVVDKIKKNNEEWRENFLDTPLGKRLAVTDKLLSAREEMTPAIFYALIFYDLVSDVLHSEQGHLAHNVKEALNPAFEKMGIPKREQENLIKVFISQPRFLVTDDEKERQNSFFKKKEYFYDAFMVYKIVSIAENNDAAVQSAFFWEISLRQRPKADAQNFGQQQTRKKEKKRPPRKKQRGGRQHSQQRDERQNGNRSSDAEGQDSAPEGRSDERPNESQSHPRERQERKRDSEPSNEE</sequence>
<name>A0A2P2DY19_9LEPT</name>
<comment type="caution">
    <text evidence="8">The sequence shown here is derived from an EMBL/GenBank/DDBJ whole genome shotgun (WGS) entry which is preliminary data.</text>
</comment>
<keyword evidence="3" id="KW-0067">ATP-binding</keyword>
<keyword evidence="1 3" id="KW-0808">Transferase</keyword>
<proteinExistence type="inferred from homology"/>
<evidence type="ECO:0000313" key="9">
    <source>
        <dbReference type="Proteomes" id="UP000245133"/>
    </source>
</evidence>
<feature type="active site" evidence="3">
    <location>
        <position position="81"/>
    </location>
</feature>
<dbReference type="CDD" id="cd05398">
    <property type="entry name" value="NT_ClassII-CCAase"/>
    <property type="match status" value="1"/>
</dbReference>
<dbReference type="EMBL" id="BFBB01000003">
    <property type="protein sequence ID" value="GBF49534.1"/>
    <property type="molecule type" value="Genomic_DNA"/>
</dbReference>
<feature type="active site" evidence="3">
    <location>
        <position position="83"/>
    </location>
</feature>
<evidence type="ECO:0000256" key="2">
    <source>
        <dbReference type="ARBA" id="ARBA00022741"/>
    </source>
</evidence>
<organism evidence="8 9">
    <name type="scientific">Leptospira ryugenii</name>
    <dbReference type="NCBI Taxonomy" id="1917863"/>
    <lineage>
        <taxon>Bacteria</taxon>
        <taxon>Pseudomonadati</taxon>
        <taxon>Spirochaetota</taxon>
        <taxon>Spirochaetia</taxon>
        <taxon>Leptospirales</taxon>
        <taxon>Leptospiraceae</taxon>
        <taxon>Leptospira</taxon>
    </lineage>
</organism>
<dbReference type="InterPro" id="IPR010206">
    <property type="entry name" value="PolA_pol_I"/>
</dbReference>
<feature type="domain" description="tRNA nucleotidyltransferase/poly(A) polymerase RNA and SrmB- binding" evidence="7">
    <location>
        <begin position="218"/>
        <end position="277"/>
    </location>
</feature>
<comment type="catalytic activity">
    <reaction evidence="3">
        <text>RNA(n) + ATP = RNA(n)-3'-adenine ribonucleotide + diphosphate</text>
        <dbReference type="Rhea" id="RHEA:11332"/>
        <dbReference type="Rhea" id="RHEA-COMP:14527"/>
        <dbReference type="Rhea" id="RHEA-COMP:17347"/>
        <dbReference type="ChEBI" id="CHEBI:30616"/>
        <dbReference type="ChEBI" id="CHEBI:33019"/>
        <dbReference type="ChEBI" id="CHEBI:140395"/>
        <dbReference type="ChEBI" id="CHEBI:173115"/>
        <dbReference type="EC" id="2.7.7.19"/>
    </reaction>
</comment>
<dbReference type="InterPro" id="IPR052191">
    <property type="entry name" value="tRNA_ntf/polyA_polymerase_I"/>
</dbReference>
<evidence type="ECO:0000256" key="1">
    <source>
        <dbReference type="ARBA" id="ARBA00022679"/>
    </source>
</evidence>
<keyword evidence="9" id="KW-1185">Reference proteome</keyword>
<feature type="active site" evidence="3">
    <location>
        <position position="160"/>
    </location>
</feature>
<dbReference type="GO" id="GO:0043633">
    <property type="term" value="P:polyadenylation-dependent RNA catabolic process"/>
    <property type="evidence" value="ECO:0007669"/>
    <property type="project" value="InterPro"/>
</dbReference>
<dbReference type="GO" id="GO:1990817">
    <property type="term" value="F:poly(A) RNA polymerase activity"/>
    <property type="evidence" value="ECO:0007669"/>
    <property type="project" value="UniProtKB-UniRule"/>
</dbReference>
<dbReference type="GO" id="GO:0005524">
    <property type="term" value="F:ATP binding"/>
    <property type="evidence" value="ECO:0007669"/>
    <property type="project" value="UniProtKB-UniRule"/>
</dbReference>
<dbReference type="AlphaFoldDB" id="A0A2P2DY19"/>
<dbReference type="Gene3D" id="3.30.460.10">
    <property type="entry name" value="Beta Polymerase, domain 2"/>
    <property type="match status" value="1"/>
</dbReference>
<dbReference type="SUPFAM" id="SSF81301">
    <property type="entry name" value="Nucleotidyltransferase"/>
    <property type="match status" value="1"/>
</dbReference>
<dbReference type="NCBIfam" id="TIGR01942">
    <property type="entry name" value="pcnB"/>
    <property type="match status" value="1"/>
</dbReference>
<dbReference type="Proteomes" id="UP000245133">
    <property type="component" value="Unassembled WGS sequence"/>
</dbReference>